<dbReference type="PANTHER" id="PTHR30273">
    <property type="entry name" value="PERIPLASMIC SIGNAL SENSOR AND SIGMA FACTOR ACTIVATOR FECR-RELATED"/>
    <property type="match status" value="1"/>
</dbReference>
<organism evidence="5 6">
    <name type="scientific">Kaistia terrae</name>
    <dbReference type="NCBI Taxonomy" id="537017"/>
    <lineage>
        <taxon>Bacteria</taxon>
        <taxon>Pseudomonadati</taxon>
        <taxon>Pseudomonadota</taxon>
        <taxon>Alphaproteobacteria</taxon>
        <taxon>Hyphomicrobiales</taxon>
        <taxon>Kaistiaceae</taxon>
        <taxon>Kaistia</taxon>
    </lineage>
</organism>
<dbReference type="InterPro" id="IPR012373">
    <property type="entry name" value="Ferrdict_sens_TM"/>
</dbReference>
<protein>
    <submittedName>
        <fullName evidence="5">FecR family protein</fullName>
    </submittedName>
</protein>
<dbReference type="Pfam" id="PF16220">
    <property type="entry name" value="DUF4880"/>
    <property type="match status" value="1"/>
</dbReference>
<dbReference type="EMBL" id="JBHSML010000010">
    <property type="protein sequence ID" value="MFC5517497.1"/>
    <property type="molecule type" value="Genomic_DNA"/>
</dbReference>
<dbReference type="RefSeq" id="WP_266346563.1">
    <property type="nucleotide sequence ID" value="NZ_JAPKNH010000027.1"/>
</dbReference>
<dbReference type="Pfam" id="PF04773">
    <property type="entry name" value="FecR"/>
    <property type="match status" value="1"/>
</dbReference>
<reference evidence="6" key="1">
    <citation type="journal article" date="2019" name="Int. J. Syst. Evol. Microbiol.">
        <title>The Global Catalogue of Microorganisms (GCM) 10K type strain sequencing project: providing services to taxonomists for standard genome sequencing and annotation.</title>
        <authorList>
            <consortium name="The Broad Institute Genomics Platform"/>
            <consortium name="The Broad Institute Genome Sequencing Center for Infectious Disease"/>
            <person name="Wu L."/>
            <person name="Ma J."/>
        </authorList>
    </citation>
    <scope>NUCLEOTIDE SEQUENCE [LARGE SCALE GENOMIC DNA]</scope>
    <source>
        <strain evidence="6">KACC 12633</strain>
    </source>
</reference>
<dbReference type="Proteomes" id="UP001596150">
    <property type="component" value="Unassembled WGS sequence"/>
</dbReference>
<sequence length="349" mass="37880">MGRESSKDAPHAHASQPSDWQDGSDDVVADEALDWFARRRNATPVHAEQAAFRAWRQRSPRHAEAYDDLEALWELPAFVTAARGLPVAEPSQVNTSARRPVRRSAGIPLARRLSTRLGAVAALLMLAVGIWQAPALLLRWQADYRTAAGDRATITLPDGSTLILNTASAVALDFEGGRRDVRLLQGEAFFDVLQDPEHPFRVAGEFGAVEVKGTAFSVRAGEAQDTILLERGRVEVRRVSQPNEQVTLEPGEQVVATVDALSAVEPADPAATLAWRQGRILFDDQPVATVLAELRRYRSAPIFVATRKADGFRVSGNYRTTDIEGALRSLADAAGVTLTALPGGVLILR</sequence>
<keyword evidence="2" id="KW-0812">Transmembrane</keyword>
<comment type="caution">
    <text evidence="5">The sequence shown here is derived from an EMBL/GenBank/DDBJ whole genome shotgun (WGS) entry which is preliminary data.</text>
</comment>
<evidence type="ECO:0000256" key="2">
    <source>
        <dbReference type="SAM" id="Phobius"/>
    </source>
</evidence>
<evidence type="ECO:0000256" key="1">
    <source>
        <dbReference type="SAM" id="MobiDB-lite"/>
    </source>
</evidence>
<evidence type="ECO:0000313" key="6">
    <source>
        <dbReference type="Proteomes" id="UP001596150"/>
    </source>
</evidence>
<keyword evidence="6" id="KW-1185">Reference proteome</keyword>
<dbReference type="Gene3D" id="2.60.120.1440">
    <property type="match status" value="1"/>
</dbReference>
<feature type="domain" description="FecR protein" evidence="3">
    <location>
        <begin position="143"/>
        <end position="235"/>
    </location>
</feature>
<gene>
    <name evidence="5" type="ORF">ACFPP9_17070</name>
</gene>
<dbReference type="InterPro" id="IPR032623">
    <property type="entry name" value="FecR_N"/>
</dbReference>
<keyword evidence="2" id="KW-0472">Membrane</keyword>
<evidence type="ECO:0000259" key="4">
    <source>
        <dbReference type="Pfam" id="PF16220"/>
    </source>
</evidence>
<feature type="transmembrane region" description="Helical" evidence="2">
    <location>
        <begin position="117"/>
        <end position="138"/>
    </location>
</feature>
<feature type="region of interest" description="Disordered" evidence="1">
    <location>
        <begin position="1"/>
        <end position="25"/>
    </location>
</feature>
<feature type="compositionally biased region" description="Basic and acidic residues" evidence="1">
    <location>
        <begin position="1"/>
        <end position="11"/>
    </location>
</feature>
<dbReference type="Gene3D" id="3.55.50.30">
    <property type="match status" value="1"/>
</dbReference>
<dbReference type="PANTHER" id="PTHR30273:SF2">
    <property type="entry name" value="PROTEIN FECR"/>
    <property type="match status" value="1"/>
</dbReference>
<keyword evidence="2" id="KW-1133">Transmembrane helix</keyword>
<dbReference type="InterPro" id="IPR006860">
    <property type="entry name" value="FecR"/>
</dbReference>
<name>A0ABW0Q0Q9_9HYPH</name>
<evidence type="ECO:0000259" key="3">
    <source>
        <dbReference type="Pfam" id="PF04773"/>
    </source>
</evidence>
<proteinExistence type="predicted"/>
<accession>A0ABW0Q0Q9</accession>
<evidence type="ECO:0000313" key="5">
    <source>
        <dbReference type="EMBL" id="MFC5517497.1"/>
    </source>
</evidence>
<dbReference type="PIRSF" id="PIRSF018266">
    <property type="entry name" value="FecR"/>
    <property type="match status" value="1"/>
</dbReference>
<feature type="domain" description="FecR N-terminal" evidence="4">
    <location>
        <begin position="30"/>
        <end position="72"/>
    </location>
</feature>